<dbReference type="InterPro" id="IPR027443">
    <property type="entry name" value="IPNS-like_sf"/>
</dbReference>
<keyword evidence="5 6" id="KW-0408">Iron</keyword>
<dbReference type="SUPFAM" id="SSF51197">
    <property type="entry name" value="Clavaminate synthase-like"/>
    <property type="match status" value="1"/>
</dbReference>
<comment type="cofactor">
    <cofactor evidence="1">
        <name>Fe cation</name>
        <dbReference type="ChEBI" id="CHEBI:24875"/>
    </cofactor>
</comment>
<dbReference type="STRING" id="4565.A0A3B6QBA6"/>
<sequence>MEKLLSSAVASHDHETVPGRFPFLLPPAPPVPVSLPVIDLSGGRDEVRRAVLRAGKEFGFFQVVNHGVPERTMRELGTACGEFFRLPAADKAALYSESEDTERTNRLFSSTMCVSGGQTYWRHCLRLACHPVESTKPGWPEKPAAFRPALEDFIVPARSVGMELLRLLCEGIGLPPDYFEGDLSGGEVILNANHYPACPDPGVTLGLPPHCDRNLITVLLQPGYVCGLQVSYNGGWIDVEPIPEALVINCGQQLEIATNGLLRSVEHRAVANVAVGRTSVAAFIMPTMDCVVGPAKELVGEGSPARYGSVAFRDFMRSYKL</sequence>
<dbReference type="Gramene" id="TraesJAG6D03G03643140.1">
    <property type="protein sequence ID" value="TraesJAG6D03G03643140.1.CDS1"/>
    <property type="gene ID" value="TraesJAG6D03G03643140"/>
</dbReference>
<dbReference type="InterPro" id="IPR005123">
    <property type="entry name" value="Oxoglu/Fe-dep_dioxygenase_dom"/>
</dbReference>
<dbReference type="Gramene" id="TraesARI6D03G03616580.1">
    <property type="protein sequence ID" value="TraesARI6D03G03616580.1.CDS1"/>
    <property type="gene ID" value="TraesARI6D03G03616580"/>
</dbReference>
<feature type="domain" description="Fe2OG dioxygenase" evidence="7">
    <location>
        <begin position="185"/>
        <end position="286"/>
    </location>
</feature>
<evidence type="ECO:0000256" key="4">
    <source>
        <dbReference type="ARBA" id="ARBA00023002"/>
    </source>
</evidence>
<dbReference type="Gene3D" id="2.60.120.330">
    <property type="entry name" value="B-lactam Antibiotic, Isopenicillin N Synthase, Chain"/>
    <property type="match status" value="1"/>
</dbReference>
<dbReference type="Gramene" id="TraesMAC6D03G03649960.1">
    <property type="protein sequence ID" value="TraesMAC6D03G03649960.1.CDS1"/>
    <property type="gene ID" value="TraesMAC6D03G03649960"/>
</dbReference>
<proteinExistence type="inferred from homology"/>
<dbReference type="GeneID" id="123140815"/>
<evidence type="ECO:0000256" key="6">
    <source>
        <dbReference type="RuleBase" id="RU003682"/>
    </source>
</evidence>
<dbReference type="Gramene" id="TraesSTA6D03G03642690.1">
    <property type="protein sequence ID" value="TraesSTA6D03G03642690.1.CDS1"/>
    <property type="gene ID" value="TraesSTA6D03G03642690"/>
</dbReference>
<dbReference type="GO" id="GO:0046872">
    <property type="term" value="F:metal ion binding"/>
    <property type="evidence" value="ECO:0007669"/>
    <property type="project" value="UniProtKB-KW"/>
</dbReference>
<dbReference type="Proteomes" id="UP000019116">
    <property type="component" value="Chromosome 6D"/>
</dbReference>
<accession>A0A3B6QBA6</accession>
<evidence type="ECO:0000313" key="9">
    <source>
        <dbReference type="Proteomes" id="UP000019116"/>
    </source>
</evidence>
<dbReference type="Gramene" id="TraesPARA_EIv1.0_2217450.1">
    <property type="protein sequence ID" value="TraesPARA_EIv1.0_2217450.1.CDS1"/>
    <property type="gene ID" value="TraesPARA_EIv1.0_2217450"/>
</dbReference>
<dbReference type="PROSITE" id="PS51471">
    <property type="entry name" value="FE2OG_OXY"/>
    <property type="match status" value="1"/>
</dbReference>
<gene>
    <name evidence="8" type="primary">LOC123140815</name>
</gene>
<dbReference type="InterPro" id="IPR050295">
    <property type="entry name" value="Plant_2OG-oxidoreductases"/>
</dbReference>
<dbReference type="Gramene" id="TraesJUL6D03G03673760.1">
    <property type="protein sequence ID" value="TraesJUL6D03G03673760.1.CDS1"/>
    <property type="gene ID" value="TraesJUL6D03G03673760"/>
</dbReference>
<dbReference type="GO" id="GO:0016491">
    <property type="term" value="F:oxidoreductase activity"/>
    <property type="evidence" value="ECO:0007669"/>
    <property type="project" value="UniProtKB-KW"/>
</dbReference>
<dbReference type="Gramene" id="TraesLDM6D03G03654020.1">
    <property type="protein sequence ID" value="TraesLDM6D03G03654020.1.CDS1"/>
    <property type="gene ID" value="TraesLDM6D03G03654020"/>
</dbReference>
<dbReference type="Gramene" id="TraesCS6D02G038900.1">
    <property type="protein sequence ID" value="TraesCS6D02G038900.1.cds1"/>
    <property type="gene ID" value="TraesCS6D02G038900"/>
</dbReference>
<name>A0A3B6QBA6_WHEAT</name>
<dbReference type="OrthoDB" id="406156at2759"/>
<comment type="similarity">
    <text evidence="2 6">Belongs to the iron/ascorbate-dependent oxidoreductase family.</text>
</comment>
<dbReference type="Gramene" id="TraesCAD_scaffold_108005_01G000100.1">
    <property type="protein sequence ID" value="TraesCAD_scaffold_108005_01G000100.1"/>
    <property type="gene ID" value="TraesCAD_scaffold_108005_01G000100"/>
</dbReference>
<dbReference type="InterPro" id="IPR044861">
    <property type="entry name" value="IPNS-like_FE2OG_OXY"/>
</dbReference>
<dbReference type="Gramene" id="TraesCS6D03G0077600.1">
    <property type="protein sequence ID" value="TraesCS6D03G0077600.1.CDS1"/>
    <property type="gene ID" value="TraesCS6D03G0077600"/>
</dbReference>
<dbReference type="Gramene" id="TraesROB_scaffold_092423_01G000500.1">
    <property type="protein sequence ID" value="TraesROB_scaffold_092423_01G000500.1"/>
    <property type="gene ID" value="TraesROB_scaffold_092423_01G000500"/>
</dbReference>
<evidence type="ECO:0000313" key="8">
    <source>
        <dbReference type="EnsemblPlants" id="TraesCS6D02G038900.1.cds1"/>
    </source>
</evidence>
<keyword evidence="4 6" id="KW-0560">Oxidoreductase</keyword>
<dbReference type="InterPro" id="IPR026992">
    <property type="entry name" value="DIOX_N"/>
</dbReference>
<evidence type="ECO:0000256" key="1">
    <source>
        <dbReference type="ARBA" id="ARBA00001962"/>
    </source>
</evidence>
<dbReference type="OMA" id="CHPLERC"/>
<dbReference type="RefSeq" id="XP_044416030.1">
    <property type="nucleotide sequence ID" value="XM_044560095.1"/>
</dbReference>
<dbReference type="EnsemblPlants" id="TraesCS6D02G038900.1">
    <property type="protein sequence ID" value="TraesCS6D02G038900.1.cds1"/>
    <property type="gene ID" value="TraesCS6D02G038900"/>
</dbReference>
<protein>
    <recommendedName>
        <fullName evidence="7">Fe2OG dioxygenase domain-containing protein</fullName>
    </recommendedName>
</protein>
<dbReference type="KEGG" id="taes:123140815"/>
<dbReference type="Gramene" id="TraesKAR6D01G0012510.1">
    <property type="protein sequence ID" value="cds.TraesKAR6D01G0012510.1"/>
    <property type="gene ID" value="TraesKAR6D01G0012510"/>
</dbReference>
<dbReference type="Pfam" id="PF14226">
    <property type="entry name" value="DIOX_N"/>
    <property type="match status" value="1"/>
</dbReference>
<reference evidence="8" key="2">
    <citation type="submission" date="2018-10" db="UniProtKB">
        <authorList>
            <consortium name="EnsemblPlants"/>
        </authorList>
    </citation>
    <scope>IDENTIFICATION</scope>
</reference>
<organism evidence="8">
    <name type="scientific">Triticum aestivum</name>
    <name type="common">Wheat</name>
    <dbReference type="NCBI Taxonomy" id="4565"/>
    <lineage>
        <taxon>Eukaryota</taxon>
        <taxon>Viridiplantae</taxon>
        <taxon>Streptophyta</taxon>
        <taxon>Embryophyta</taxon>
        <taxon>Tracheophyta</taxon>
        <taxon>Spermatophyta</taxon>
        <taxon>Magnoliopsida</taxon>
        <taxon>Liliopsida</taxon>
        <taxon>Poales</taxon>
        <taxon>Poaceae</taxon>
        <taxon>BOP clade</taxon>
        <taxon>Pooideae</taxon>
        <taxon>Triticodae</taxon>
        <taxon>Triticeae</taxon>
        <taxon>Triticinae</taxon>
        <taxon>Triticum</taxon>
    </lineage>
</organism>
<dbReference type="SMR" id="A0A3B6QBA6"/>
<evidence type="ECO:0000256" key="3">
    <source>
        <dbReference type="ARBA" id="ARBA00022723"/>
    </source>
</evidence>
<dbReference type="Gramene" id="TraesNOR6D03G03690800.1">
    <property type="protein sequence ID" value="TraesNOR6D03G03690800.1.CDS1"/>
    <property type="gene ID" value="TraesNOR6D03G03690800"/>
</dbReference>
<dbReference type="Gramene" id="TraesSYM6D03G03595900.1">
    <property type="protein sequence ID" value="TraesSYM6D03G03595900.1.CDS1"/>
    <property type="gene ID" value="TraesSYM6D03G03595900"/>
</dbReference>
<evidence type="ECO:0000256" key="5">
    <source>
        <dbReference type="ARBA" id="ARBA00023004"/>
    </source>
</evidence>
<keyword evidence="9" id="KW-1185">Reference proteome</keyword>
<dbReference type="Gramene" id="TraesCLE_scaffold_115455_01G000500.1">
    <property type="protein sequence ID" value="TraesCLE_scaffold_115455_01G000500.1"/>
    <property type="gene ID" value="TraesCLE_scaffold_115455_01G000500"/>
</dbReference>
<dbReference type="Gramene" id="TraesRN6D0100084300.1">
    <property type="protein sequence ID" value="TraesRN6D0100084300.1"/>
    <property type="gene ID" value="TraesRN6D0100084300"/>
</dbReference>
<dbReference type="PANTHER" id="PTHR47991">
    <property type="entry name" value="OXOGLUTARATE/IRON-DEPENDENT DIOXYGENASE"/>
    <property type="match status" value="1"/>
</dbReference>
<evidence type="ECO:0000259" key="7">
    <source>
        <dbReference type="PROSITE" id="PS51471"/>
    </source>
</evidence>
<reference evidence="8" key="1">
    <citation type="submission" date="2018-08" db="EMBL/GenBank/DDBJ databases">
        <authorList>
            <person name="Rossello M."/>
        </authorList>
    </citation>
    <scope>NUCLEOTIDE SEQUENCE [LARGE SCALE GENOMIC DNA]</scope>
    <source>
        <strain evidence="8">cv. Chinese Spring</strain>
    </source>
</reference>
<keyword evidence="3 6" id="KW-0479">Metal-binding</keyword>
<dbReference type="Gramene" id="TraesLAC6D03G03605830.1">
    <property type="protein sequence ID" value="TraesLAC6D03G03605830.1.CDS1"/>
    <property type="gene ID" value="TraesLAC6D03G03605830"/>
</dbReference>
<dbReference type="Pfam" id="PF03171">
    <property type="entry name" value="2OG-FeII_Oxy"/>
    <property type="match status" value="1"/>
</dbReference>
<dbReference type="AlphaFoldDB" id="A0A3B6QBA6"/>
<evidence type="ECO:0000256" key="2">
    <source>
        <dbReference type="ARBA" id="ARBA00008056"/>
    </source>
</evidence>
<dbReference type="Gramene" id="TraesWEE_scaffold_106886_01G000500.1">
    <property type="protein sequence ID" value="TraesWEE_scaffold_106886_01G000500.1"/>
    <property type="gene ID" value="TraesWEE_scaffold_106886_01G000500"/>
</dbReference>